<accession>A0A914VDL5</accession>
<evidence type="ECO:0000313" key="3">
    <source>
        <dbReference type="WBParaSite" id="PSAMB.scaffold181size68490.g3036.t1"/>
    </source>
</evidence>
<name>A0A914VDL5_9BILA</name>
<sequence>MRPSHCLTISILFALSLKVELKPLPFCAQERTLFIEKVDLKTHLLEMSSLDDRFAVVSSKKIHLHQATENGWKEIRSGVVPKMGKDPIAPIYFELLENNCVIICYDDGCNIGDFSEALTWKEYTFPPELSPATAVSVLYTKAGVLKVQVISSMNSAILIYGKDGKVIAQISDVDATTDLTTVLAFEDVGYAYFLGSVKRAYLPGIIAGRLPKTAPPKSVTRLTRIGNNDGTAELQLPIDLPLACGENKENLEEYIVLAATYDTRKKHIVAVIEKSDANGISKEYKVCLFQLADLQQDFKITLNVCQSTSRELSSQCKYGGEDIDNELSNLHCLIFTCRSGSRPSYTSCSACNNLPPGSGSLTKSNTTSHQYSRLVQFKPFVGVELVRLPSYGHQKPVSITLDGSSAVFVLYDDGLLFR</sequence>
<dbReference type="AlphaFoldDB" id="A0A914VDL5"/>
<dbReference type="WBParaSite" id="PSAMB.scaffold181size68490.g3036.t1">
    <property type="protein sequence ID" value="PSAMB.scaffold181size68490.g3036.t1"/>
    <property type="gene ID" value="PSAMB.scaffold181size68490.g3036"/>
</dbReference>
<proteinExistence type="predicted"/>
<evidence type="ECO:0000256" key="1">
    <source>
        <dbReference type="SAM" id="SignalP"/>
    </source>
</evidence>
<keyword evidence="2" id="KW-1185">Reference proteome</keyword>
<evidence type="ECO:0000313" key="2">
    <source>
        <dbReference type="Proteomes" id="UP000887566"/>
    </source>
</evidence>
<reference evidence="3" key="1">
    <citation type="submission" date="2022-11" db="UniProtKB">
        <authorList>
            <consortium name="WormBaseParasite"/>
        </authorList>
    </citation>
    <scope>IDENTIFICATION</scope>
</reference>
<dbReference type="InterPro" id="IPR015943">
    <property type="entry name" value="WD40/YVTN_repeat-like_dom_sf"/>
</dbReference>
<keyword evidence="1" id="KW-0732">Signal</keyword>
<feature type="signal peptide" evidence="1">
    <location>
        <begin position="1"/>
        <end position="21"/>
    </location>
</feature>
<organism evidence="2 3">
    <name type="scientific">Plectus sambesii</name>
    <dbReference type="NCBI Taxonomy" id="2011161"/>
    <lineage>
        <taxon>Eukaryota</taxon>
        <taxon>Metazoa</taxon>
        <taxon>Ecdysozoa</taxon>
        <taxon>Nematoda</taxon>
        <taxon>Chromadorea</taxon>
        <taxon>Plectida</taxon>
        <taxon>Plectina</taxon>
        <taxon>Plectoidea</taxon>
        <taxon>Plectidae</taxon>
        <taxon>Plectus</taxon>
    </lineage>
</organism>
<protein>
    <submittedName>
        <fullName evidence="3">Uncharacterized protein</fullName>
    </submittedName>
</protein>
<dbReference type="Gene3D" id="2.130.10.10">
    <property type="entry name" value="YVTN repeat-like/Quinoprotein amine dehydrogenase"/>
    <property type="match status" value="1"/>
</dbReference>
<dbReference type="Proteomes" id="UP000887566">
    <property type="component" value="Unplaced"/>
</dbReference>
<feature type="chain" id="PRO_5036688351" evidence="1">
    <location>
        <begin position="22"/>
        <end position="418"/>
    </location>
</feature>